<comment type="catalytic activity">
    <reaction evidence="7">
        <text>a beta-lactam + H2O = a substituted beta-amino acid</text>
        <dbReference type="Rhea" id="RHEA:20401"/>
        <dbReference type="ChEBI" id="CHEBI:15377"/>
        <dbReference type="ChEBI" id="CHEBI:35627"/>
        <dbReference type="ChEBI" id="CHEBI:140347"/>
        <dbReference type="EC" id="3.5.2.6"/>
    </reaction>
</comment>
<dbReference type="RefSeq" id="WP_155831850.1">
    <property type="nucleotide sequence ID" value="NZ_JEMG01000001.1"/>
</dbReference>
<dbReference type="Gene3D" id="3.40.710.10">
    <property type="entry name" value="DD-peptidase/beta-lactamase superfamily"/>
    <property type="match status" value="1"/>
</dbReference>
<dbReference type="InterPro" id="IPR001460">
    <property type="entry name" value="PCN-bd_Tpept"/>
</dbReference>
<evidence type="ECO:0000256" key="6">
    <source>
        <dbReference type="PIRSR" id="PIRSR602137-50"/>
    </source>
</evidence>
<name>A0A016XM43_9BURK</name>
<dbReference type="Pfam" id="PF00905">
    <property type="entry name" value="Transpeptidase"/>
    <property type="match status" value="1"/>
</dbReference>
<dbReference type="STRING" id="1458275.AZ34_17180"/>
<dbReference type="eggNOG" id="COG2602">
    <property type="taxonomic scope" value="Bacteria"/>
</dbReference>
<feature type="active site" description="Acyl-ester intermediate" evidence="6">
    <location>
        <position position="72"/>
    </location>
</feature>
<dbReference type="GO" id="GO:0017001">
    <property type="term" value="P:antibiotic catabolic process"/>
    <property type="evidence" value="ECO:0007669"/>
    <property type="project" value="InterPro"/>
</dbReference>
<dbReference type="GO" id="GO:0046677">
    <property type="term" value="P:response to antibiotic"/>
    <property type="evidence" value="ECO:0007669"/>
    <property type="project" value="UniProtKB-UniRule"/>
</dbReference>
<dbReference type="EMBL" id="JEMG01000001">
    <property type="protein sequence ID" value="EYC52627.1"/>
    <property type="molecule type" value="Genomic_DNA"/>
</dbReference>
<sequence>MFRRNFILSSLALGTLPLAQSQSSTLDMPAWATLFREAGVSGCIAVLDARGGAQTLRVADGPRTQRRYSPASTFKIAHSLFALDAGLLRDEFQLIPWDGVQRSVPAWNQDQTLRSAMRSSTVWVYERFARELGAAKETEYLRRLDYGNAAVSGAQPFWVEGDLAISAVEQIAFLKRLYLNELPFQVAHQRLVKDVMVGGAGPDWLLRAKTGWTGRIGWWVGWVEWPEGPVFFAMNMDTPNRMRDLPQRQTLVRGALQSLGAWPSSL</sequence>
<reference evidence="9 10" key="1">
    <citation type="submission" date="2014-02" db="EMBL/GenBank/DDBJ databases">
        <title>Draft Genome of Hylemonella gracilis isolated from the Niagara River.</title>
        <authorList>
            <person name="Pawlowski D.R."/>
            <person name="Koudelka G.B."/>
        </authorList>
    </citation>
    <scope>NUCLEOTIDE SEQUENCE [LARGE SCALE GENOMIC DNA]</scope>
    <source>
        <strain evidence="9 10">Niagara R</strain>
    </source>
</reference>
<evidence type="ECO:0000313" key="10">
    <source>
        <dbReference type="Proteomes" id="UP000023268"/>
    </source>
</evidence>
<comment type="similarity">
    <text evidence="1 7">Belongs to the class-D beta-lactamase family.</text>
</comment>
<evidence type="ECO:0000256" key="1">
    <source>
        <dbReference type="ARBA" id="ARBA00007898"/>
    </source>
</evidence>
<comment type="caution">
    <text evidence="9">The sequence shown here is derived from an EMBL/GenBank/DDBJ whole genome shotgun (WGS) entry which is preliminary data.</text>
</comment>
<keyword evidence="4 7" id="KW-0378">Hydrolase</keyword>
<accession>A0A016XM43</accession>
<gene>
    <name evidence="9" type="ORF">AZ34_17180</name>
</gene>
<feature type="domain" description="Penicillin-binding protein transpeptidase" evidence="8">
    <location>
        <begin position="44"/>
        <end position="253"/>
    </location>
</feature>
<protein>
    <recommendedName>
        <fullName evidence="2 7">Beta-lactamase</fullName>
        <ecNumber evidence="2 7">3.5.2.6</ecNumber>
    </recommendedName>
</protein>
<proteinExistence type="inferred from homology"/>
<dbReference type="SUPFAM" id="SSF56601">
    <property type="entry name" value="beta-lactamase/transpeptidase-like"/>
    <property type="match status" value="1"/>
</dbReference>
<evidence type="ECO:0000256" key="7">
    <source>
        <dbReference type="RuleBase" id="RU361140"/>
    </source>
</evidence>
<dbReference type="EC" id="3.5.2.6" evidence="2 7"/>
<evidence type="ECO:0000256" key="3">
    <source>
        <dbReference type="ARBA" id="ARBA00022729"/>
    </source>
</evidence>
<organism evidence="9 10">
    <name type="scientific">Hylemonella gracilis str. Niagara R</name>
    <dbReference type="NCBI Taxonomy" id="1458275"/>
    <lineage>
        <taxon>Bacteria</taxon>
        <taxon>Pseudomonadati</taxon>
        <taxon>Pseudomonadota</taxon>
        <taxon>Betaproteobacteria</taxon>
        <taxon>Burkholderiales</taxon>
        <taxon>Comamonadaceae</taxon>
        <taxon>Hylemonella</taxon>
    </lineage>
</organism>
<dbReference type="Proteomes" id="UP000023268">
    <property type="component" value="Unassembled WGS sequence"/>
</dbReference>
<dbReference type="AlphaFoldDB" id="A0A016XM43"/>
<keyword evidence="5 7" id="KW-0046">Antibiotic resistance</keyword>
<dbReference type="GO" id="GO:0008658">
    <property type="term" value="F:penicillin binding"/>
    <property type="evidence" value="ECO:0007669"/>
    <property type="project" value="InterPro"/>
</dbReference>
<evidence type="ECO:0000256" key="4">
    <source>
        <dbReference type="ARBA" id="ARBA00022801"/>
    </source>
</evidence>
<dbReference type="InterPro" id="IPR002137">
    <property type="entry name" value="Beta-lactam_class-D_AS"/>
</dbReference>
<keyword evidence="3" id="KW-0732">Signal</keyword>
<dbReference type="InterPro" id="IPR012338">
    <property type="entry name" value="Beta-lactam/transpept-like"/>
</dbReference>
<evidence type="ECO:0000313" key="9">
    <source>
        <dbReference type="EMBL" id="EYC52627.1"/>
    </source>
</evidence>
<evidence type="ECO:0000256" key="2">
    <source>
        <dbReference type="ARBA" id="ARBA00012865"/>
    </source>
</evidence>
<feature type="modified residue" description="N6-carboxylysine" evidence="6">
    <location>
        <position position="75"/>
    </location>
</feature>
<dbReference type="OrthoDB" id="9762883at2"/>
<evidence type="ECO:0000259" key="8">
    <source>
        <dbReference type="Pfam" id="PF00905"/>
    </source>
</evidence>
<dbReference type="GO" id="GO:0008800">
    <property type="term" value="F:beta-lactamase activity"/>
    <property type="evidence" value="ECO:0007669"/>
    <property type="project" value="UniProtKB-UniRule"/>
</dbReference>
<dbReference type="PROSITE" id="PS00337">
    <property type="entry name" value="BETA_LACTAMASE_D"/>
    <property type="match status" value="1"/>
</dbReference>
<evidence type="ECO:0000256" key="5">
    <source>
        <dbReference type="ARBA" id="ARBA00023251"/>
    </source>
</evidence>